<reference evidence="6" key="2">
    <citation type="submission" date="2020-09" db="EMBL/GenBank/DDBJ databases">
        <authorList>
            <person name="Sun Q."/>
            <person name="Ohkuma M."/>
        </authorList>
    </citation>
    <scope>NUCLEOTIDE SEQUENCE</scope>
    <source>
        <strain evidence="6">JCM 5069</strain>
    </source>
</reference>
<dbReference type="GO" id="GO:0020037">
    <property type="term" value="F:heme binding"/>
    <property type="evidence" value="ECO:0007669"/>
    <property type="project" value="InterPro"/>
</dbReference>
<dbReference type="InterPro" id="IPR002401">
    <property type="entry name" value="Cyt_P450_E_grp-I"/>
</dbReference>
<evidence type="ECO:0000256" key="3">
    <source>
        <dbReference type="PIRSR" id="PIRSR602401-1"/>
    </source>
</evidence>
<comment type="cofactor">
    <cofactor evidence="1 3">
        <name>heme</name>
        <dbReference type="ChEBI" id="CHEBI:30413"/>
    </cofactor>
</comment>
<keyword evidence="7" id="KW-1185">Reference proteome</keyword>
<dbReference type="InterPro" id="IPR001128">
    <property type="entry name" value="Cyt_P450"/>
</dbReference>
<evidence type="ECO:0000256" key="5">
    <source>
        <dbReference type="SAM" id="MobiDB-lite"/>
    </source>
</evidence>
<sequence>MATTVTLPPGPSAPRWVQGGYALALPHRGMRRLRDRYGDAFTVDVPIFGRAVVISDPAEVRQLFQSGTEDFDNLERNLGRVLGPGSLFALSGEDHRRRRKLLVPPFHGRRLAAYERIIEEEAEREFAGWPQGRAFATLPSMMRITLNAILRAVFGAEGAEFAELRELLPAMVELGSRLAVVPVPQDGWGRWNPWHRFRAMRRSYDAVVERLMARAEREGGLDRRDDILALLLQSRHEDGTAMSRSDIADQLITLLAAGHETTATTLAWTVERLRRHPAVLRELVAEADAGGSALREAALLEVQRTRPVIDMVGRQVRADSVRLGRWTLPRGYAVLVSIALVHDDDSVFPEARTFDPYRFLGTKPDLYQWIPFGGGGRRCLGAAFATMEMNVVLRTLLRDFVLEPTGERAERWHSRGVAGAPARGGRAVVRRRTASAAPSPGRTTAPGAPARVPGARA</sequence>
<keyword evidence="3 4" id="KW-0349">Heme</keyword>
<proteinExistence type="inferred from homology"/>
<dbReference type="PANTHER" id="PTHR24305">
    <property type="entry name" value="CYTOCHROME P450"/>
    <property type="match status" value="1"/>
</dbReference>
<evidence type="ECO:0000313" key="6">
    <source>
        <dbReference type="EMBL" id="GHH84724.1"/>
    </source>
</evidence>
<dbReference type="PRINTS" id="PR00463">
    <property type="entry name" value="EP450I"/>
</dbReference>
<dbReference type="Pfam" id="PF00067">
    <property type="entry name" value="p450"/>
    <property type="match status" value="1"/>
</dbReference>
<name>A0A919GHN7_9ACTN</name>
<dbReference type="CDD" id="cd11053">
    <property type="entry name" value="CYP110-like"/>
    <property type="match status" value="1"/>
</dbReference>
<dbReference type="Gene3D" id="1.10.630.10">
    <property type="entry name" value="Cytochrome P450"/>
    <property type="match status" value="1"/>
</dbReference>
<dbReference type="GO" id="GO:0004497">
    <property type="term" value="F:monooxygenase activity"/>
    <property type="evidence" value="ECO:0007669"/>
    <property type="project" value="UniProtKB-KW"/>
</dbReference>
<feature type="region of interest" description="Disordered" evidence="5">
    <location>
        <begin position="430"/>
        <end position="457"/>
    </location>
</feature>
<evidence type="ECO:0000256" key="4">
    <source>
        <dbReference type="RuleBase" id="RU000461"/>
    </source>
</evidence>
<dbReference type="SUPFAM" id="SSF48264">
    <property type="entry name" value="Cytochrome P450"/>
    <property type="match status" value="1"/>
</dbReference>
<dbReference type="PANTHER" id="PTHR24305:SF166">
    <property type="entry name" value="CYTOCHROME P450 12A4, MITOCHONDRIAL-RELATED"/>
    <property type="match status" value="1"/>
</dbReference>
<dbReference type="RefSeq" id="WP_189935769.1">
    <property type="nucleotide sequence ID" value="NZ_BNCD01000016.1"/>
</dbReference>
<dbReference type="EMBL" id="BNCD01000016">
    <property type="protein sequence ID" value="GHH84724.1"/>
    <property type="molecule type" value="Genomic_DNA"/>
</dbReference>
<evidence type="ECO:0000313" key="7">
    <source>
        <dbReference type="Proteomes" id="UP000603708"/>
    </source>
</evidence>
<dbReference type="AlphaFoldDB" id="A0A919GHN7"/>
<gene>
    <name evidence="6" type="ORF">GCM10018793_49990</name>
</gene>
<keyword evidence="4" id="KW-0560">Oxidoreductase</keyword>
<dbReference type="PRINTS" id="PR00385">
    <property type="entry name" value="P450"/>
</dbReference>
<evidence type="ECO:0000256" key="2">
    <source>
        <dbReference type="ARBA" id="ARBA00010617"/>
    </source>
</evidence>
<dbReference type="InterPro" id="IPR017972">
    <property type="entry name" value="Cyt_P450_CS"/>
</dbReference>
<dbReference type="Proteomes" id="UP000603708">
    <property type="component" value="Unassembled WGS sequence"/>
</dbReference>
<keyword evidence="4" id="KW-0503">Monooxygenase</keyword>
<dbReference type="InterPro" id="IPR036396">
    <property type="entry name" value="Cyt_P450_sf"/>
</dbReference>
<comment type="caution">
    <text evidence="6">The sequence shown here is derived from an EMBL/GenBank/DDBJ whole genome shotgun (WGS) entry which is preliminary data.</text>
</comment>
<feature type="compositionally biased region" description="Low complexity" evidence="5">
    <location>
        <begin position="434"/>
        <end position="457"/>
    </location>
</feature>
<dbReference type="InterPro" id="IPR050121">
    <property type="entry name" value="Cytochrome_P450_monoxygenase"/>
</dbReference>
<feature type="binding site" description="axial binding residue" evidence="3">
    <location>
        <position position="379"/>
    </location>
    <ligand>
        <name>heme</name>
        <dbReference type="ChEBI" id="CHEBI:30413"/>
    </ligand>
    <ligandPart>
        <name>Fe</name>
        <dbReference type="ChEBI" id="CHEBI:18248"/>
    </ligandPart>
</feature>
<comment type="similarity">
    <text evidence="2 4">Belongs to the cytochrome P450 family.</text>
</comment>
<dbReference type="GO" id="GO:0005506">
    <property type="term" value="F:iron ion binding"/>
    <property type="evidence" value="ECO:0007669"/>
    <property type="project" value="InterPro"/>
</dbReference>
<organism evidence="6 7">
    <name type="scientific">Streptomyces sulfonofaciens</name>
    <dbReference type="NCBI Taxonomy" id="68272"/>
    <lineage>
        <taxon>Bacteria</taxon>
        <taxon>Bacillati</taxon>
        <taxon>Actinomycetota</taxon>
        <taxon>Actinomycetes</taxon>
        <taxon>Kitasatosporales</taxon>
        <taxon>Streptomycetaceae</taxon>
        <taxon>Streptomyces</taxon>
    </lineage>
</organism>
<dbReference type="GO" id="GO:0016705">
    <property type="term" value="F:oxidoreductase activity, acting on paired donors, with incorporation or reduction of molecular oxygen"/>
    <property type="evidence" value="ECO:0007669"/>
    <property type="project" value="InterPro"/>
</dbReference>
<protein>
    <submittedName>
        <fullName evidence="6">Cytochrome P450</fullName>
    </submittedName>
</protein>
<keyword evidence="3 4" id="KW-0479">Metal-binding</keyword>
<accession>A0A919GHN7</accession>
<keyword evidence="3 4" id="KW-0408">Iron</keyword>
<evidence type="ECO:0000256" key="1">
    <source>
        <dbReference type="ARBA" id="ARBA00001971"/>
    </source>
</evidence>
<reference evidence="6" key="1">
    <citation type="journal article" date="2014" name="Int. J. Syst. Evol. Microbiol.">
        <title>Complete genome sequence of Corynebacterium casei LMG S-19264T (=DSM 44701T), isolated from a smear-ripened cheese.</title>
        <authorList>
            <consortium name="US DOE Joint Genome Institute (JGI-PGF)"/>
            <person name="Walter F."/>
            <person name="Albersmeier A."/>
            <person name="Kalinowski J."/>
            <person name="Ruckert C."/>
        </authorList>
    </citation>
    <scope>NUCLEOTIDE SEQUENCE</scope>
    <source>
        <strain evidence="6">JCM 5069</strain>
    </source>
</reference>
<dbReference type="PROSITE" id="PS00086">
    <property type="entry name" value="CYTOCHROME_P450"/>
    <property type="match status" value="1"/>
</dbReference>